<reference evidence="2 3" key="1">
    <citation type="journal article" date="2012" name="Genome Biol.">
        <title>Genome and low-iron response of an oceanic diatom adapted to chronic iron limitation.</title>
        <authorList>
            <person name="Lommer M."/>
            <person name="Specht M."/>
            <person name="Roy A.S."/>
            <person name="Kraemer L."/>
            <person name="Andreson R."/>
            <person name="Gutowska M.A."/>
            <person name="Wolf J."/>
            <person name="Bergner S.V."/>
            <person name="Schilhabel M.B."/>
            <person name="Klostermeier U.C."/>
            <person name="Beiko R.G."/>
            <person name="Rosenstiel P."/>
            <person name="Hippler M."/>
            <person name="Laroche J."/>
        </authorList>
    </citation>
    <scope>NUCLEOTIDE SEQUENCE [LARGE SCALE GENOMIC DNA]</scope>
    <source>
        <strain evidence="2 3">CCMP1005</strain>
    </source>
</reference>
<keyword evidence="3" id="KW-1185">Reference proteome</keyword>
<evidence type="ECO:0000313" key="3">
    <source>
        <dbReference type="Proteomes" id="UP000266841"/>
    </source>
</evidence>
<name>K0RHK9_THAOC</name>
<comment type="caution">
    <text evidence="2">The sequence shown here is derived from an EMBL/GenBank/DDBJ whole genome shotgun (WGS) entry which is preliminary data.</text>
</comment>
<evidence type="ECO:0000313" key="2">
    <source>
        <dbReference type="EMBL" id="EJK51759.1"/>
    </source>
</evidence>
<protein>
    <submittedName>
        <fullName evidence="2">Uncharacterized protein</fullName>
    </submittedName>
</protein>
<feature type="region of interest" description="Disordered" evidence="1">
    <location>
        <begin position="362"/>
        <end position="390"/>
    </location>
</feature>
<dbReference type="AlphaFoldDB" id="K0RHK9"/>
<accession>K0RHK9</accession>
<proteinExistence type="predicted"/>
<feature type="non-terminal residue" evidence="2">
    <location>
        <position position="390"/>
    </location>
</feature>
<feature type="region of interest" description="Disordered" evidence="1">
    <location>
        <begin position="156"/>
        <end position="180"/>
    </location>
</feature>
<dbReference type="Proteomes" id="UP000266841">
    <property type="component" value="Unassembled WGS sequence"/>
</dbReference>
<dbReference type="EMBL" id="AGNL01041067">
    <property type="protein sequence ID" value="EJK51759.1"/>
    <property type="molecule type" value="Genomic_DNA"/>
</dbReference>
<feature type="compositionally biased region" description="Polar residues" evidence="1">
    <location>
        <begin position="381"/>
        <end position="390"/>
    </location>
</feature>
<sequence>MARSSSRLSTPLRPAVLAHLDDWAVFSRPWTACSLRLSSLRWSWAGEAPTLTRICGFGPHARLPVHFGLKTAQKQNTSHQQHAARTHHTHAQEDRPSVAGVERLMPQSRNIDVDDPEKLFLGVFADRALAFVVLGLWARTFARSFGLKLTAQKQNTSWHQQHAARTPHTRTRTGGQTKCSKSGMGAFLHGSRVCVLSITALARVIQDQKVPRTHQGRGVRQSHHESIAEIETKFKTKRYQDQIPPASRHSRLRDAGATISYAPGRTTRRAQNRDMRGGSEDDHRLLLLRHPRHARREGSRHAATGEVHRVAALLARLAGPRAPTSARRGRFGSTSSLYSRGSGARGRACAEYDLEGGDVVSVDEAPLEPGGPAGGRVGETATMSNRGGST</sequence>
<feature type="region of interest" description="Disordered" evidence="1">
    <location>
        <begin position="321"/>
        <end position="343"/>
    </location>
</feature>
<gene>
    <name evidence="2" type="ORF">THAOC_29042</name>
</gene>
<organism evidence="2 3">
    <name type="scientific">Thalassiosira oceanica</name>
    <name type="common">Marine diatom</name>
    <dbReference type="NCBI Taxonomy" id="159749"/>
    <lineage>
        <taxon>Eukaryota</taxon>
        <taxon>Sar</taxon>
        <taxon>Stramenopiles</taxon>
        <taxon>Ochrophyta</taxon>
        <taxon>Bacillariophyta</taxon>
        <taxon>Coscinodiscophyceae</taxon>
        <taxon>Thalassiosirophycidae</taxon>
        <taxon>Thalassiosirales</taxon>
        <taxon>Thalassiosiraceae</taxon>
        <taxon>Thalassiosira</taxon>
    </lineage>
</organism>
<evidence type="ECO:0000256" key="1">
    <source>
        <dbReference type="SAM" id="MobiDB-lite"/>
    </source>
</evidence>